<feature type="chain" id="PRO_5044659612" evidence="1">
    <location>
        <begin position="19"/>
        <end position="193"/>
    </location>
</feature>
<keyword evidence="1" id="KW-0732">Signal</keyword>
<dbReference type="Proteomes" id="UP000005203">
    <property type="component" value="Linkage group LG15"/>
</dbReference>
<dbReference type="RefSeq" id="XP_006563622.1">
    <property type="nucleotide sequence ID" value="XM_006563559.3"/>
</dbReference>
<evidence type="ECO:0000313" key="3">
    <source>
        <dbReference type="Proteomes" id="UP000005203"/>
    </source>
</evidence>
<dbReference type="KEGG" id="ame:100576330"/>
<name>A0A7M7GSV6_APIME</name>
<proteinExistence type="predicted"/>
<dbReference type="OrthoDB" id="7554485at2759"/>
<accession>A0A7M7GSV6</accession>
<reference evidence="4" key="2">
    <citation type="submission" date="2025-04" db="UniProtKB">
        <authorList>
            <consortium name="RefSeq"/>
        </authorList>
    </citation>
    <scope>IDENTIFICATION</scope>
    <source>
        <strain evidence="4">DH4</strain>
        <tissue evidence="4">Whole body</tissue>
    </source>
</reference>
<organism evidence="2">
    <name type="scientific">Apis mellifera</name>
    <name type="common">Honeybee</name>
    <dbReference type="NCBI Taxonomy" id="7460"/>
    <lineage>
        <taxon>Eukaryota</taxon>
        <taxon>Metazoa</taxon>
        <taxon>Ecdysozoa</taxon>
        <taxon>Arthropoda</taxon>
        <taxon>Hexapoda</taxon>
        <taxon>Insecta</taxon>
        <taxon>Pterygota</taxon>
        <taxon>Neoptera</taxon>
        <taxon>Endopterygota</taxon>
        <taxon>Hymenoptera</taxon>
        <taxon>Apocrita</taxon>
        <taxon>Aculeata</taxon>
        <taxon>Apoidea</taxon>
        <taxon>Anthophila</taxon>
        <taxon>Apidae</taxon>
        <taxon>Apis</taxon>
    </lineage>
</organism>
<evidence type="ECO:0000313" key="4">
    <source>
        <dbReference type="RefSeq" id="XP_006563622.1"/>
    </source>
</evidence>
<dbReference type="EnsemblMetazoa" id="XM_006563559">
    <property type="protein sequence ID" value="XP_006563622"/>
    <property type="gene ID" value="LOC100576330"/>
</dbReference>
<dbReference type="AlphaFoldDB" id="A0A7M7GSV6"/>
<reference evidence="2" key="1">
    <citation type="submission" date="2021-01" db="UniProtKB">
        <authorList>
            <consortium name="EnsemblMetazoa"/>
        </authorList>
    </citation>
    <scope>IDENTIFICATION</scope>
    <source>
        <strain evidence="2">DH4</strain>
    </source>
</reference>
<evidence type="ECO:0000313" key="2">
    <source>
        <dbReference type="EnsemblMetazoa" id="XP_006563622"/>
    </source>
</evidence>
<sequence length="193" mass="22879">MNTSIIFLLLTLFLCACCEEQVKYDLNNYHNVQTNSRGIIDEFTLNFVNQSYKTINNIFCFIDSILSDVKTISHLFELKMTNLTQSYFKIDCPKQKYRRSIFGTEESNLIQHPMNYLLSSIRSITNVATKPMSWTTNQVLNLIYKFMINITIPWLYRFLNDIKKLNILPSRLNELIELFNNIYYLMKLFGYIN</sequence>
<keyword evidence="3" id="KW-1185">Reference proteome</keyword>
<gene>
    <name evidence="4" type="primary">LOC100576330</name>
</gene>
<accession>A0A8B6YYK3</accession>
<dbReference type="GeneID" id="100576330"/>
<protein>
    <submittedName>
        <fullName evidence="4">Uncharacterized protein LOC100576330</fullName>
    </submittedName>
</protein>
<feature type="signal peptide" evidence="1">
    <location>
        <begin position="1"/>
        <end position="18"/>
    </location>
</feature>
<evidence type="ECO:0000256" key="1">
    <source>
        <dbReference type="SAM" id="SignalP"/>
    </source>
</evidence>